<gene>
    <name evidence="2" type="ORF">QS795_008090</name>
</gene>
<dbReference type="InterPro" id="IPR041519">
    <property type="entry name" value="HEPN_RiboL-PSP"/>
</dbReference>
<dbReference type="EMBL" id="CP135990">
    <property type="protein sequence ID" value="WPA93706.1"/>
    <property type="molecule type" value="Genomic_DNA"/>
</dbReference>
<dbReference type="RefSeq" id="WP_286272050.1">
    <property type="nucleotide sequence ID" value="NZ_CP135990.1"/>
</dbReference>
<evidence type="ECO:0000259" key="1">
    <source>
        <dbReference type="Pfam" id="PF18735"/>
    </source>
</evidence>
<feature type="domain" description="RiboL-PSP-HEPN" evidence="1">
    <location>
        <begin position="24"/>
        <end position="206"/>
    </location>
</feature>
<organism evidence="2 3">
    <name type="scientific">Providencia zhijiangensis</name>
    <dbReference type="NCBI Taxonomy" id="3053982"/>
    <lineage>
        <taxon>Bacteria</taxon>
        <taxon>Pseudomonadati</taxon>
        <taxon>Pseudomonadota</taxon>
        <taxon>Gammaproteobacteria</taxon>
        <taxon>Enterobacterales</taxon>
        <taxon>Morganellaceae</taxon>
        <taxon>Providencia</taxon>
    </lineage>
</organism>
<dbReference type="Proteomes" id="UP001302443">
    <property type="component" value="Chromosome"/>
</dbReference>
<reference evidence="2 3" key="1">
    <citation type="submission" date="2023-09" db="EMBL/GenBank/DDBJ databases">
        <title>Genomic Revisitation and Reclassification of the Genus Providencia.</title>
        <authorList>
            <person name="Dong X."/>
        </authorList>
    </citation>
    <scope>NUCLEOTIDE SEQUENCE [LARGE SCALE GENOMIC DNA]</scope>
    <source>
        <strain evidence="2 3">D4759</strain>
    </source>
</reference>
<name>A0ABZ0N6Z1_9GAMM</name>
<accession>A0ABZ0N6Z1</accession>
<evidence type="ECO:0000313" key="3">
    <source>
        <dbReference type="Proteomes" id="UP001302443"/>
    </source>
</evidence>
<keyword evidence="3" id="KW-1185">Reference proteome</keyword>
<protein>
    <recommendedName>
        <fullName evidence="1">RiboL-PSP-HEPN domain-containing protein</fullName>
    </recommendedName>
</protein>
<evidence type="ECO:0000313" key="2">
    <source>
        <dbReference type="EMBL" id="WPA93706.1"/>
    </source>
</evidence>
<dbReference type="Pfam" id="PF18735">
    <property type="entry name" value="HEPN_RiboL-PSP"/>
    <property type="match status" value="1"/>
</dbReference>
<sequence length="218" mass="25942">MISDIFKDCREFHTIDSMYNDYCEDEKLIETIQRDNVEIVSFYQSHKRLFTKSFVIMCSNAFEKRMTQFLPKLLSGELRSSIESDSDSIQSGNSNFMTIFFEKMVFKRGYHTLFEWDNERNPNANKFVSNFGKEFRNQFRSEIDSEENSSYKNGERLFILIGELRNQLVHIGLYDYELDPNKSIHDYYKEYNEALKFCCFLLEKINEKAILSLSKKPT</sequence>
<proteinExistence type="predicted"/>